<evidence type="ECO:0000313" key="3">
    <source>
        <dbReference type="EMBL" id="GGS42313.1"/>
    </source>
</evidence>
<feature type="region of interest" description="Disordered" evidence="2">
    <location>
        <begin position="801"/>
        <end position="836"/>
    </location>
</feature>
<evidence type="ECO:0008006" key="5">
    <source>
        <dbReference type="Google" id="ProtNLM"/>
    </source>
</evidence>
<dbReference type="EMBL" id="BMTX01000004">
    <property type="protein sequence ID" value="GGS42313.1"/>
    <property type="molecule type" value="Genomic_DNA"/>
</dbReference>
<feature type="compositionally biased region" description="Low complexity" evidence="2">
    <location>
        <begin position="455"/>
        <end position="479"/>
    </location>
</feature>
<evidence type="ECO:0000313" key="4">
    <source>
        <dbReference type="Proteomes" id="UP000597853"/>
    </source>
</evidence>
<proteinExistence type="predicted"/>
<dbReference type="InterPro" id="IPR027417">
    <property type="entry name" value="P-loop_NTPase"/>
</dbReference>
<organism evidence="3 4">
    <name type="scientific">Streptomyces pseudogriseolus</name>
    <name type="common">Streptomyces gancidicus</name>
    <name type="synonym">Streptomyces rubiginosus</name>
    <dbReference type="NCBI Taxonomy" id="36817"/>
    <lineage>
        <taxon>Bacteria</taxon>
        <taxon>Bacillati</taxon>
        <taxon>Actinomycetota</taxon>
        <taxon>Actinomycetes</taxon>
        <taxon>Kitasatosporales</taxon>
        <taxon>Streptomycetaceae</taxon>
        <taxon>Streptomyces</taxon>
        <taxon>Streptomyces pseudogriseolus group</taxon>
    </lineage>
</organism>
<feature type="compositionally biased region" description="Low complexity" evidence="2">
    <location>
        <begin position="431"/>
        <end position="442"/>
    </location>
</feature>
<dbReference type="Gene3D" id="3.40.50.300">
    <property type="entry name" value="P-loop containing nucleotide triphosphate hydrolases"/>
    <property type="match status" value="1"/>
</dbReference>
<keyword evidence="1" id="KW-0175">Coiled coil</keyword>
<evidence type="ECO:0000256" key="1">
    <source>
        <dbReference type="SAM" id="Coils"/>
    </source>
</evidence>
<accession>A0ABQ2SW49</accession>
<dbReference type="Proteomes" id="UP000597853">
    <property type="component" value="Unassembled WGS sequence"/>
</dbReference>
<feature type="region of interest" description="Disordered" evidence="2">
    <location>
        <begin position="359"/>
        <end position="479"/>
    </location>
</feature>
<feature type="compositionally biased region" description="Gly residues" evidence="2">
    <location>
        <begin position="821"/>
        <end position="830"/>
    </location>
</feature>
<comment type="caution">
    <text evidence="3">The sequence shown here is derived from an EMBL/GenBank/DDBJ whole genome shotgun (WGS) entry which is preliminary data.</text>
</comment>
<dbReference type="SUPFAM" id="SSF52540">
    <property type="entry name" value="P-loop containing nucleoside triphosphate hydrolases"/>
    <property type="match status" value="1"/>
</dbReference>
<feature type="coiled-coil region" evidence="1">
    <location>
        <begin position="280"/>
        <end position="314"/>
    </location>
</feature>
<feature type="compositionally biased region" description="Polar residues" evidence="2">
    <location>
        <begin position="376"/>
        <end position="386"/>
    </location>
</feature>
<feature type="compositionally biased region" description="Low complexity" evidence="2">
    <location>
        <begin position="397"/>
        <end position="411"/>
    </location>
</feature>
<sequence length="1953" mass="213180">MLWHHSVMARSGGDLKAWLCGLDDDGLRELLRLPGPLPYLANVRLPGKSVRYGKRELRTARAWLGRAKAHDVKLVAESAAKFASDVLATREDLPAQHFEGADPEAFETLFISLPPVLAILTLHALALEEGTLRQAMVEEHWTRFIEAAAKSVDRQGKQAEQGKSLREESEESGSGNPVTEAGNAVDERTQMVASLTSQVTASVLEKTLGRLRLQAEELTGLLRSTAENVADGRAVPESVLACVAEWNDERASAAQAVQSVGRTWTEDSGWSQLQEVVGDLRAEEQRADERASRIATLQDQREGLLATLRMIEQTGGGPHVDPMRQALRALDEQITELGGEVAGTEPEADADEVLVPSLRTRDEAAGRTPSCGGAQPDNTRAETASLTAPGPVDLVEAPEPTAPVVSTTATPGEAPALPSEDAPEEARPRGDSPAAAAPSSRRGLPEPPTAGTQETGATKPGTAAAANSPHTPAAPAPAEADANRPLVWQGNPLPPEGPSVSPVQRLVQAGRFQEAYWMTVGSGEPPHRADCLAFADAAFATVLPEDGTAVISRFGPNLERLQSDRPALMVAAVASVRAGLIAGHPNDVLLQCDPCASLQGPWRRLLECALNILKRFQPLDPASLRFADVTNPPLTRAGIAQEAARLREEVPKLRIGYARATQVQNLLMRHDQPLGFALRAIENWASGTAERSLLDDASRVFSKRDAAERMIEEADAAIRTPKQAKVPIEAKARRSLLSRIDQVVALLVQARAVAASEVEERRDTVTDLSHALAQVREEEPPPGVGGAALLRLRSWLEGQAPSAAGPRTALLESSDEAGNGKENGPGGYGHGPVTPFSRELRPAAEALLASPDLPRTLDGEPDPATPGFVEAVGALLRPVDVPSVLLTYAERGDLHLADALVEALGQGLIPSVGTDQGMLPADWRARRDTQWARWSAIRAERHRVASGLLAELRTQQNLDVVAERDLVGRLEQLEQTVPEGAFRATVERIRRLEADLEDRVQAHVRRLRGQLESMNLSEKDRDRIHRLLESGDTVTAEECLALLRKGDSLPEWTGEAPGEDLERFVAGLESITPIKSGQQGVSARPWADAYADGEPLTDTALAGLESWDALGRPTTRGAEWQKHVPTVLRLLGLEGRPPSRDDQRQVRGILRLSAKLRADESAPGYVADLGSAASTYTVLVVTDELRGRSPLELLDRNDTGACIILYLYPLGMAGRRKLVMHARTSSQQALVVDPAVFGWVVARSPRSFRALQRVTLPWTGFKPYTPFVAGLVPPEVFYGRSEEIAEVVNPLGALFLYGGRQLGKSALLRKVEADYPSSPERKAVYLDLKARGVGEAEPAERIWPVLAAELKRVGVLGPKVSTAMPPDRLVEQVRRWLEENSDRRVLVLADEADAFLTADSKAVRGSGGEGTFANVARLKGLMDSTDRRFKVIFAGLHQVQRFSKLSNVPLAHGRELLIGPLKPAEAQRLVVGPMAAFGYRFERAELVWRVLAATNYQACLVQIFCERLVTALREKPVGSAQWPITVSEEDIRAVTRSPEVHRSIAERMRLTINLEDRYRVLALVIALHSHADGFQRGYDADELLHAARERWEDGFRSLTANDVKIYLDEMVGLGLLTQQVSDHQRYAVRSPNVVHMLGTREDLKLELEQTEFSLPYDYNPRFSRRLVGQDREGVHRYSPLTEQELFLATSPGLRLVCLTKAHGPKLAMDAVRSYAEARELAVYNAAPDTLVDVLTKATRDRLPGVVVADLRYLGMDSLTEALERLYQYTAVSRGDKNRAVIALVDPRARSVLDDERVTDVIRPARWNVDSLRAWPESPFDTPDKRSRLIDATGGWPHLVERTVDLATRGGATLEAALETTKAVYAREEAARSHLERVELDVRALTMLGTWVQYLEPGDASTLVDIAAVTGLTVEETSQFIRGLEDHGALDEREEGYALDLVSFRALQTVERQA</sequence>
<gene>
    <name evidence="3" type="ORF">GCM10010285_22350</name>
</gene>
<protein>
    <recommendedName>
        <fullName evidence="5">AAA+ ATPase domain-containing protein</fullName>
    </recommendedName>
</protein>
<keyword evidence="4" id="KW-1185">Reference proteome</keyword>
<name>A0ABQ2SW49_STREZ</name>
<evidence type="ECO:0000256" key="2">
    <source>
        <dbReference type="SAM" id="MobiDB-lite"/>
    </source>
</evidence>
<feature type="region of interest" description="Disordered" evidence="2">
    <location>
        <begin position="152"/>
        <end position="185"/>
    </location>
</feature>
<reference evidence="4" key="1">
    <citation type="journal article" date="2019" name="Int. J. Syst. Evol. Microbiol.">
        <title>The Global Catalogue of Microorganisms (GCM) 10K type strain sequencing project: providing services to taxonomists for standard genome sequencing and annotation.</title>
        <authorList>
            <consortium name="The Broad Institute Genomics Platform"/>
            <consortium name="The Broad Institute Genome Sequencing Center for Infectious Disease"/>
            <person name="Wu L."/>
            <person name="Ma J."/>
        </authorList>
    </citation>
    <scope>NUCLEOTIDE SEQUENCE [LARGE SCALE GENOMIC DNA]</scope>
    <source>
        <strain evidence="4">JCM 4416</strain>
    </source>
</reference>